<organism evidence="1">
    <name type="scientific">Salvia splendens</name>
    <name type="common">Scarlet sage</name>
    <dbReference type="NCBI Taxonomy" id="180675"/>
    <lineage>
        <taxon>Eukaryota</taxon>
        <taxon>Viridiplantae</taxon>
        <taxon>Streptophyta</taxon>
        <taxon>Embryophyta</taxon>
        <taxon>Tracheophyta</taxon>
        <taxon>Spermatophyta</taxon>
        <taxon>Magnoliopsida</taxon>
        <taxon>eudicotyledons</taxon>
        <taxon>Gunneridae</taxon>
        <taxon>Pentapetalae</taxon>
        <taxon>asterids</taxon>
        <taxon>lamiids</taxon>
        <taxon>Lamiales</taxon>
        <taxon>Lamiaceae</taxon>
        <taxon>Nepetoideae</taxon>
        <taxon>Mentheae</taxon>
        <taxon>Salviinae</taxon>
        <taxon>Salvia</taxon>
        <taxon>Salvia subgen. Calosphace</taxon>
        <taxon>core Calosphace</taxon>
    </lineage>
</organism>
<reference evidence="1" key="2">
    <citation type="submission" date="2020-08" db="EMBL/GenBank/DDBJ databases">
        <title>Plant Genome Project.</title>
        <authorList>
            <person name="Zhang R.-G."/>
        </authorList>
    </citation>
    <scope>NUCLEOTIDE SEQUENCE</scope>
    <source>
        <strain evidence="1">Huo1</strain>
        <tissue evidence="1">Leaf</tissue>
    </source>
</reference>
<name>A0A8X8ZC92_SALSN</name>
<protein>
    <submittedName>
        <fullName evidence="1">Uncharacterized protein</fullName>
    </submittedName>
</protein>
<evidence type="ECO:0000313" key="1">
    <source>
        <dbReference type="EMBL" id="KAG6399882.1"/>
    </source>
</evidence>
<dbReference type="PANTHER" id="PTHR31631:SF0">
    <property type="entry name" value="PROTEIN NETWORKED 2D"/>
    <property type="match status" value="1"/>
</dbReference>
<reference evidence="1" key="1">
    <citation type="submission" date="2018-01" db="EMBL/GenBank/DDBJ databases">
        <authorList>
            <person name="Mao J.F."/>
        </authorList>
    </citation>
    <scope>NUCLEOTIDE SEQUENCE</scope>
    <source>
        <strain evidence="1">Huo1</strain>
        <tissue evidence="1">Leaf</tissue>
    </source>
</reference>
<dbReference type="PANTHER" id="PTHR31631">
    <property type="entry name" value="PROTEIN NETWORKED 2D"/>
    <property type="match status" value="1"/>
</dbReference>
<comment type="caution">
    <text evidence="1">The sequence shown here is derived from an EMBL/GenBank/DDBJ whole genome shotgun (WGS) entry which is preliminary data.</text>
</comment>
<proteinExistence type="predicted"/>
<accession>A0A8X8ZC92</accession>
<dbReference type="EMBL" id="PNBA02000015">
    <property type="protein sequence ID" value="KAG6399882.1"/>
    <property type="molecule type" value="Genomic_DNA"/>
</dbReference>
<gene>
    <name evidence="1" type="ORF">SASPL_141367</name>
</gene>
<dbReference type="AlphaFoldDB" id="A0A8X8ZC92"/>
<evidence type="ECO:0000313" key="2">
    <source>
        <dbReference type="Proteomes" id="UP000298416"/>
    </source>
</evidence>
<sequence length="103" mass="11484">MADDDDVLPKIPNNFVVLDMNMSKIPQVPKAPIRDLKTIISKASKQVQAKKMKAAHTRQMSIVESGLTKEEAVEEINTLQKEILSLQTIKEFVKSSYESGIGK</sequence>
<dbReference type="Proteomes" id="UP000298416">
    <property type="component" value="Unassembled WGS sequence"/>
</dbReference>
<keyword evidence="2" id="KW-1185">Reference proteome</keyword>